<evidence type="ECO:0000259" key="5">
    <source>
        <dbReference type="PROSITE" id="PS50002"/>
    </source>
</evidence>
<feature type="region of interest" description="Disordered" evidence="4">
    <location>
        <begin position="447"/>
        <end position="589"/>
    </location>
</feature>
<dbReference type="GO" id="GO:0051666">
    <property type="term" value="P:actin cortical patch localization"/>
    <property type="evidence" value="ECO:0007669"/>
    <property type="project" value="TreeGrafter"/>
</dbReference>
<evidence type="ECO:0000256" key="3">
    <source>
        <dbReference type="PROSITE-ProRule" id="PRU00192"/>
    </source>
</evidence>
<dbReference type="OrthoDB" id="443981at2759"/>
<name>A0A316ZBT2_9BASI</name>
<dbReference type="InterPro" id="IPR001452">
    <property type="entry name" value="SH3_domain"/>
</dbReference>
<dbReference type="SUPFAM" id="SSF50044">
    <property type="entry name" value="SH3-domain"/>
    <property type="match status" value="1"/>
</dbReference>
<protein>
    <submittedName>
        <fullName evidence="6">DUF500-domain-containing protein</fullName>
    </submittedName>
</protein>
<dbReference type="PROSITE" id="PS50002">
    <property type="entry name" value="SH3"/>
    <property type="match status" value="1"/>
</dbReference>
<dbReference type="InterPro" id="IPR036028">
    <property type="entry name" value="SH3-like_dom_sf"/>
</dbReference>
<feature type="compositionally biased region" description="Basic and acidic residues" evidence="4">
    <location>
        <begin position="256"/>
        <end position="270"/>
    </location>
</feature>
<dbReference type="CDD" id="cd11525">
    <property type="entry name" value="SYLF_SH3YL1_like"/>
    <property type="match status" value="1"/>
</dbReference>
<dbReference type="Proteomes" id="UP000245946">
    <property type="component" value="Unassembled WGS sequence"/>
</dbReference>
<dbReference type="GeneID" id="37269763"/>
<accession>A0A316ZBT2</accession>
<feature type="compositionally biased region" description="Low complexity" evidence="4">
    <location>
        <begin position="512"/>
        <end position="526"/>
    </location>
</feature>
<feature type="compositionally biased region" description="Basic and acidic residues" evidence="4">
    <location>
        <begin position="447"/>
        <end position="460"/>
    </location>
</feature>
<keyword evidence="2 3" id="KW-0728">SH3 domain</keyword>
<comment type="similarity">
    <text evidence="1">Belongs to the SH3YL1 family.</text>
</comment>
<dbReference type="STRING" id="58919.A0A316ZBT2"/>
<feature type="compositionally biased region" description="Basic and acidic residues" evidence="4">
    <location>
        <begin position="297"/>
        <end position="306"/>
    </location>
</feature>
<evidence type="ECO:0000256" key="2">
    <source>
        <dbReference type="ARBA" id="ARBA00022443"/>
    </source>
</evidence>
<evidence type="ECO:0000313" key="7">
    <source>
        <dbReference type="Proteomes" id="UP000245946"/>
    </source>
</evidence>
<dbReference type="GO" id="GO:0051015">
    <property type="term" value="F:actin filament binding"/>
    <property type="evidence" value="ECO:0007669"/>
    <property type="project" value="TreeGrafter"/>
</dbReference>
<dbReference type="InterPro" id="IPR033643">
    <property type="entry name" value="SYLF_SH3YL1-like"/>
</dbReference>
<dbReference type="Pfam" id="PF04366">
    <property type="entry name" value="Ysc84"/>
    <property type="match status" value="1"/>
</dbReference>
<feature type="domain" description="SH3" evidence="5">
    <location>
        <begin position="638"/>
        <end position="697"/>
    </location>
</feature>
<feature type="compositionally biased region" description="Low complexity" evidence="4">
    <location>
        <begin position="350"/>
        <end position="363"/>
    </location>
</feature>
<dbReference type="InterPro" id="IPR007461">
    <property type="entry name" value="Ysc84_actin-binding"/>
</dbReference>
<dbReference type="PRINTS" id="PR00452">
    <property type="entry name" value="SH3DOMAIN"/>
</dbReference>
<dbReference type="GO" id="GO:0030479">
    <property type="term" value="C:actin cortical patch"/>
    <property type="evidence" value="ECO:0007669"/>
    <property type="project" value="TreeGrafter"/>
</dbReference>
<dbReference type="GO" id="GO:0035091">
    <property type="term" value="F:phosphatidylinositol binding"/>
    <property type="evidence" value="ECO:0007669"/>
    <property type="project" value="TreeGrafter"/>
</dbReference>
<keyword evidence="7" id="KW-1185">Reference proteome</keyword>
<sequence>MGNPLPVNLSQECSKANKILTQMVDPVNGVDGVVPLSVLRKARGFAIFSVFRIGFLMSARAGSGLVIARLPEDRWSAPAALGIGGLGGGFNVGAEVTDFLIVLNTDAAVRSFMASGSLQLGGNLSVSAGPVGRSAEASGSINSSGKMAAMYSYSRSKGVYAGISVEGTVLVDREDANTKAYQRPKCTAKQILSGSIDPPAFASALIGTIEKFTMTGGRDDYMPRHRGSESRDSLSSLETDVRGMGLGPAYEFDSPAAREARAREIEENKTRNTGAYAFSGSGGGSARGSSSGGNKGRSTDYGKEQQPDWMNETGHNGIDRPKNARHGSSSSISSFMRNAASRSSPSNKRTTSYTSFTNSSSPSGAYQARGSSRSFSAQFQKNASDDEDAAASPFAGGAEQTAHSGWGADSSAREQKERRLAAKEDREYNGAWALDRDDDKRRIGDMDALDRELQGGDTSRRPAAKRTGSGASGMQIGAEGWREDYGLPSPTRPGLADKRTSSAGKLWNRVRGNSSVSMGKTSSSGSMWKEEWPGAGGSAREEKNTNRPLADTHVAYPAPTDPRFSTDTRSSDEWETSRAAPVRPHSPPALMGDTFPASAGYGNTSFAPAVARGVSNDGSMFGDHHGVEPSAAPATVPSASAQVVASFDFQGQEEQDLSFRKGDVIDVLRSTGNREDWWLGRARGKIGSFPANYTEDI</sequence>
<feature type="compositionally biased region" description="Basic and acidic residues" evidence="4">
    <location>
        <begin position="564"/>
        <end position="576"/>
    </location>
</feature>
<dbReference type="Pfam" id="PF00018">
    <property type="entry name" value="SH3_1"/>
    <property type="match status" value="1"/>
</dbReference>
<feature type="compositionally biased region" description="Gly residues" evidence="4">
    <location>
        <begin position="280"/>
        <end position="295"/>
    </location>
</feature>
<feature type="compositionally biased region" description="Polar residues" evidence="4">
    <location>
        <begin position="326"/>
        <end position="349"/>
    </location>
</feature>
<dbReference type="SMART" id="SM00326">
    <property type="entry name" value="SH3"/>
    <property type="match status" value="1"/>
</dbReference>
<proteinExistence type="inferred from homology"/>
<feature type="compositionally biased region" description="Polar residues" evidence="4">
    <location>
        <begin position="369"/>
        <end position="382"/>
    </location>
</feature>
<evidence type="ECO:0000256" key="1">
    <source>
        <dbReference type="ARBA" id="ARBA00007761"/>
    </source>
</evidence>
<dbReference type="RefSeq" id="XP_025598763.1">
    <property type="nucleotide sequence ID" value="XM_025742219.1"/>
</dbReference>
<dbReference type="InterPro" id="IPR051702">
    <property type="entry name" value="SH3_domain_YSC84-like"/>
</dbReference>
<dbReference type="EMBL" id="KZ819291">
    <property type="protein sequence ID" value="PWN98484.1"/>
    <property type="molecule type" value="Genomic_DNA"/>
</dbReference>
<dbReference type="Gene3D" id="2.30.30.40">
    <property type="entry name" value="SH3 Domains"/>
    <property type="match status" value="1"/>
</dbReference>
<dbReference type="PANTHER" id="PTHR15629:SF2">
    <property type="entry name" value="SH3 DOMAIN-CONTAINING YSC84-LIKE PROTEIN 1"/>
    <property type="match status" value="1"/>
</dbReference>
<feature type="compositionally biased region" description="Basic and acidic residues" evidence="4">
    <location>
        <begin position="217"/>
        <end position="232"/>
    </location>
</feature>
<feature type="region of interest" description="Disordered" evidence="4">
    <location>
        <begin position="215"/>
        <end position="425"/>
    </location>
</feature>
<gene>
    <name evidence="6" type="ORF">FA09DRAFT_329538</name>
</gene>
<evidence type="ECO:0000313" key="6">
    <source>
        <dbReference type="EMBL" id="PWN98484.1"/>
    </source>
</evidence>
<reference evidence="6 7" key="1">
    <citation type="journal article" date="2018" name="Mol. Biol. Evol.">
        <title>Broad Genomic Sampling Reveals a Smut Pathogenic Ancestry of the Fungal Clade Ustilaginomycotina.</title>
        <authorList>
            <person name="Kijpornyongpan T."/>
            <person name="Mondo S.J."/>
            <person name="Barry K."/>
            <person name="Sandor L."/>
            <person name="Lee J."/>
            <person name="Lipzen A."/>
            <person name="Pangilinan J."/>
            <person name="LaButti K."/>
            <person name="Hainaut M."/>
            <person name="Henrissat B."/>
            <person name="Grigoriev I.V."/>
            <person name="Spatafora J.W."/>
            <person name="Aime M.C."/>
        </authorList>
    </citation>
    <scope>NUCLEOTIDE SEQUENCE [LARGE SCALE GENOMIC DNA]</scope>
    <source>
        <strain evidence="6 7">MCA 4186</strain>
    </source>
</reference>
<dbReference type="PANTHER" id="PTHR15629">
    <property type="entry name" value="SH3YL1 PROTEIN"/>
    <property type="match status" value="1"/>
</dbReference>
<dbReference type="AlphaFoldDB" id="A0A316ZBT2"/>
<dbReference type="FunFam" id="2.30.30.40:FF:000100">
    <property type="entry name" value="SH3 domain-containing YSC84-like protein 1"/>
    <property type="match status" value="1"/>
</dbReference>
<evidence type="ECO:0000256" key="4">
    <source>
        <dbReference type="SAM" id="MobiDB-lite"/>
    </source>
</evidence>
<dbReference type="GO" id="GO:0051017">
    <property type="term" value="P:actin filament bundle assembly"/>
    <property type="evidence" value="ECO:0007669"/>
    <property type="project" value="TreeGrafter"/>
</dbReference>
<feature type="compositionally biased region" description="Basic and acidic residues" evidence="4">
    <location>
        <begin position="411"/>
        <end position="425"/>
    </location>
</feature>
<organism evidence="6 7">
    <name type="scientific">Tilletiopsis washingtonensis</name>
    <dbReference type="NCBI Taxonomy" id="58919"/>
    <lineage>
        <taxon>Eukaryota</taxon>
        <taxon>Fungi</taxon>
        <taxon>Dikarya</taxon>
        <taxon>Basidiomycota</taxon>
        <taxon>Ustilaginomycotina</taxon>
        <taxon>Exobasidiomycetes</taxon>
        <taxon>Entylomatales</taxon>
        <taxon>Entylomatales incertae sedis</taxon>
        <taxon>Tilletiopsis</taxon>
    </lineage>
</organism>